<dbReference type="STRING" id="1379.HMPREF3186_00439"/>
<dbReference type="Pfam" id="PF01713">
    <property type="entry name" value="Smr"/>
    <property type="match status" value="1"/>
</dbReference>
<evidence type="ECO:0000256" key="2">
    <source>
        <dbReference type="ARBA" id="ARBA00022741"/>
    </source>
</evidence>
<dbReference type="GO" id="GO:0043023">
    <property type="term" value="F:ribosomal large subunit binding"/>
    <property type="evidence" value="ECO:0007669"/>
    <property type="project" value="UniProtKB-UniRule"/>
</dbReference>
<dbReference type="GO" id="GO:0016887">
    <property type="term" value="F:ATP hydrolysis activity"/>
    <property type="evidence" value="ECO:0007669"/>
    <property type="project" value="InterPro"/>
</dbReference>
<dbReference type="PIRSF" id="PIRSF005814">
    <property type="entry name" value="MutS_YshD"/>
    <property type="match status" value="1"/>
</dbReference>
<keyword evidence="1 7" id="KW-0699">rRNA-binding</keyword>
<keyword evidence="2 7" id="KW-0547">Nucleotide-binding</keyword>
<keyword evidence="5 7" id="KW-0694">RNA-binding</keyword>
<dbReference type="PATRIC" id="fig|1379.3.peg.435"/>
<comment type="caution">
    <text evidence="10">The sequence shown here is derived from an EMBL/GenBank/DDBJ whole genome shotgun (WGS) entry which is preliminary data.</text>
</comment>
<dbReference type="EC" id="3.6.4.-" evidence="7"/>
<keyword evidence="7" id="KW-0255">Endonuclease</keyword>
<accession>A0A134A3J3</accession>
<comment type="function">
    <text evidence="7">Acts as a ribosome collision sensor, splitting the ribosome into its 2 subunits. Detects stalled/collided 70S ribosomes which it binds and splits by an ATP-hydrolysis driven conformational change. Acts upstream of the ribosome quality control system (RQC), a ribosome-associated complex that mediates the extraction of incompletely synthesized nascent chains from stalled ribosomes and their subsequent degradation. Probably generates substrates for RQC.</text>
</comment>
<proteinExistence type="inferred from homology"/>
<evidence type="ECO:0000313" key="10">
    <source>
        <dbReference type="EMBL" id="KXB62263.1"/>
    </source>
</evidence>
<evidence type="ECO:0000256" key="5">
    <source>
        <dbReference type="ARBA" id="ARBA00022884"/>
    </source>
</evidence>
<keyword evidence="3 7" id="KW-0378">Hydrolase</keyword>
<dbReference type="PANTHER" id="PTHR48466:SF2">
    <property type="entry name" value="OS10G0509000 PROTEIN"/>
    <property type="match status" value="1"/>
</dbReference>
<dbReference type="GO" id="GO:0140664">
    <property type="term" value="F:ATP-dependent DNA damage sensor activity"/>
    <property type="evidence" value="ECO:0007669"/>
    <property type="project" value="InterPro"/>
</dbReference>
<evidence type="ECO:0000313" key="11">
    <source>
        <dbReference type="Proteomes" id="UP000070355"/>
    </source>
</evidence>
<dbReference type="GO" id="GO:0006298">
    <property type="term" value="P:mismatch repair"/>
    <property type="evidence" value="ECO:0007669"/>
    <property type="project" value="InterPro"/>
</dbReference>
<dbReference type="Pfam" id="PF20297">
    <property type="entry name" value="MSSS"/>
    <property type="match status" value="1"/>
</dbReference>
<keyword evidence="7" id="KW-0540">Nuclease</keyword>
<dbReference type="PROSITE" id="PS50828">
    <property type="entry name" value="SMR"/>
    <property type="match status" value="1"/>
</dbReference>
<comment type="subunit">
    <text evidence="7">Homodimer. Binds to stalled ribosomes, contacting rRNA.</text>
</comment>
<dbReference type="GO" id="GO:0019843">
    <property type="term" value="F:rRNA binding"/>
    <property type="evidence" value="ECO:0007669"/>
    <property type="project" value="UniProtKB-UniRule"/>
</dbReference>
<dbReference type="SMART" id="SM00533">
    <property type="entry name" value="MUTSd"/>
    <property type="match status" value="1"/>
</dbReference>
<keyword evidence="8" id="KW-0175">Coiled coil</keyword>
<dbReference type="SUPFAM" id="SSF160443">
    <property type="entry name" value="SMR domain-like"/>
    <property type="match status" value="1"/>
</dbReference>
<feature type="coiled-coil region" evidence="8">
    <location>
        <begin position="557"/>
        <end position="610"/>
    </location>
</feature>
<dbReference type="Proteomes" id="UP000070355">
    <property type="component" value="Unassembled WGS sequence"/>
</dbReference>
<evidence type="ECO:0000256" key="8">
    <source>
        <dbReference type="SAM" id="Coils"/>
    </source>
</evidence>
<reference evidence="11" key="1">
    <citation type="submission" date="2016-01" db="EMBL/GenBank/DDBJ databases">
        <authorList>
            <person name="Mitreva M."/>
            <person name="Pepin K.H."/>
            <person name="Mihindukulasuriya K.A."/>
            <person name="Fulton R."/>
            <person name="Fronick C."/>
            <person name="O'Laughlin M."/>
            <person name="Miner T."/>
            <person name="Herter B."/>
            <person name="Rosa B.A."/>
            <person name="Cordes M."/>
            <person name="Tomlinson C."/>
            <person name="Wollam A."/>
            <person name="Palsikar V.B."/>
            <person name="Mardis E.R."/>
            <person name="Wilson R.K."/>
        </authorList>
    </citation>
    <scope>NUCLEOTIDE SEQUENCE [LARGE SCALE GENOMIC DNA]</scope>
    <source>
        <strain evidence="11">DNF01167</strain>
    </source>
</reference>
<dbReference type="Gene3D" id="3.30.1370.110">
    <property type="match status" value="1"/>
</dbReference>
<dbReference type="SMART" id="SM00534">
    <property type="entry name" value="MUTSac"/>
    <property type="match status" value="1"/>
</dbReference>
<evidence type="ECO:0000256" key="7">
    <source>
        <dbReference type="HAMAP-Rule" id="MF_00092"/>
    </source>
</evidence>
<dbReference type="GO" id="GO:0004519">
    <property type="term" value="F:endonuclease activity"/>
    <property type="evidence" value="ECO:0007669"/>
    <property type="project" value="UniProtKB-UniRule"/>
</dbReference>
<protein>
    <recommendedName>
        <fullName evidence="7">Endonuclease MutS2</fullName>
        <ecNumber evidence="7">3.1.-.-</ecNumber>
    </recommendedName>
    <alternativeName>
        <fullName evidence="7">Ribosome-associated protein quality control-upstream factor</fullName>
        <shortName evidence="7">RQC-upstream factor</shortName>
        <shortName evidence="7">RqcU</shortName>
        <ecNumber evidence="7">3.6.4.-</ecNumber>
    </alternativeName>
</protein>
<dbReference type="GO" id="GO:0045910">
    <property type="term" value="P:negative regulation of DNA recombination"/>
    <property type="evidence" value="ECO:0007669"/>
    <property type="project" value="InterPro"/>
</dbReference>
<feature type="binding site" evidence="7">
    <location>
        <begin position="348"/>
        <end position="355"/>
    </location>
    <ligand>
        <name>ATP</name>
        <dbReference type="ChEBI" id="CHEBI:30616"/>
    </ligand>
</feature>
<dbReference type="InterPro" id="IPR036063">
    <property type="entry name" value="Smr_dom_sf"/>
</dbReference>
<comment type="function">
    <text evidence="7">Endonuclease that is involved in the suppression of homologous recombination and thus may have a key role in the control of bacterial genetic diversity.</text>
</comment>
<dbReference type="SUPFAM" id="SSF52540">
    <property type="entry name" value="P-loop containing nucleoside triphosphate hydrolases"/>
    <property type="match status" value="1"/>
</dbReference>
<dbReference type="InterPro" id="IPR036187">
    <property type="entry name" value="DNA_mismatch_repair_MutS_sf"/>
</dbReference>
<dbReference type="NCBIfam" id="TIGR01069">
    <property type="entry name" value="mutS2"/>
    <property type="match status" value="1"/>
</dbReference>
<organism evidence="10 11">
    <name type="scientific">Gemella haemolysans</name>
    <dbReference type="NCBI Taxonomy" id="1379"/>
    <lineage>
        <taxon>Bacteria</taxon>
        <taxon>Bacillati</taxon>
        <taxon>Bacillota</taxon>
        <taxon>Bacilli</taxon>
        <taxon>Bacillales</taxon>
        <taxon>Gemellaceae</taxon>
        <taxon>Gemella</taxon>
    </lineage>
</organism>
<comment type="similarity">
    <text evidence="7">Belongs to the DNA mismatch repair MutS family. MutS2 subfamily.</text>
</comment>
<dbReference type="InterPro" id="IPR005747">
    <property type="entry name" value="MutS2"/>
</dbReference>
<dbReference type="HAMAP" id="MF_00092">
    <property type="entry name" value="MutS2"/>
    <property type="match status" value="1"/>
</dbReference>
<dbReference type="GO" id="GO:0005524">
    <property type="term" value="F:ATP binding"/>
    <property type="evidence" value="ECO:0007669"/>
    <property type="project" value="UniProtKB-UniRule"/>
</dbReference>
<evidence type="ECO:0000256" key="4">
    <source>
        <dbReference type="ARBA" id="ARBA00022840"/>
    </source>
</evidence>
<keyword evidence="4 7" id="KW-0067">ATP-binding</keyword>
<dbReference type="AlphaFoldDB" id="A0A134A3J3"/>
<feature type="domain" description="Smr" evidence="9">
    <location>
        <begin position="718"/>
        <end position="793"/>
    </location>
</feature>
<dbReference type="Pfam" id="PF00488">
    <property type="entry name" value="MutS_V"/>
    <property type="match status" value="1"/>
</dbReference>
<evidence type="ECO:0000256" key="1">
    <source>
        <dbReference type="ARBA" id="ARBA00022730"/>
    </source>
</evidence>
<gene>
    <name evidence="7" type="primary">mutS2</name>
    <name evidence="7" type="synonym">rqcU</name>
    <name evidence="10" type="ORF">HMPREF3186_00439</name>
</gene>
<dbReference type="EMBL" id="LSDC01000023">
    <property type="protein sequence ID" value="KXB62263.1"/>
    <property type="molecule type" value="Genomic_DNA"/>
</dbReference>
<keyword evidence="6 7" id="KW-0238">DNA-binding</keyword>
<name>A0A134A3J3_9BACL</name>
<dbReference type="PANTHER" id="PTHR48466">
    <property type="entry name" value="OS10G0509000 PROTEIN-RELATED"/>
    <property type="match status" value="1"/>
</dbReference>
<dbReference type="InterPro" id="IPR000432">
    <property type="entry name" value="DNA_mismatch_repair_MutS_C"/>
</dbReference>
<dbReference type="InterPro" id="IPR007696">
    <property type="entry name" value="DNA_mismatch_repair_MutS_core"/>
</dbReference>
<dbReference type="GO" id="GO:0030983">
    <property type="term" value="F:mismatched DNA binding"/>
    <property type="evidence" value="ECO:0007669"/>
    <property type="project" value="InterPro"/>
</dbReference>
<dbReference type="InterPro" id="IPR027417">
    <property type="entry name" value="P-loop_NTPase"/>
</dbReference>
<dbReference type="FunFam" id="3.40.50.300:FF:000830">
    <property type="entry name" value="Endonuclease MutS2"/>
    <property type="match status" value="1"/>
</dbReference>
<dbReference type="InterPro" id="IPR046893">
    <property type="entry name" value="MSSS"/>
</dbReference>
<dbReference type="GO" id="GO:0072344">
    <property type="term" value="P:rescue of stalled ribosome"/>
    <property type="evidence" value="ECO:0007669"/>
    <property type="project" value="UniProtKB-UniRule"/>
</dbReference>
<evidence type="ECO:0000256" key="3">
    <source>
        <dbReference type="ARBA" id="ARBA00022801"/>
    </source>
</evidence>
<dbReference type="PROSITE" id="PS00486">
    <property type="entry name" value="DNA_MISMATCH_REPAIR_2"/>
    <property type="match status" value="1"/>
</dbReference>
<dbReference type="EC" id="3.1.-.-" evidence="7"/>
<sequence>MIKHVNIDRRSEIRLNKITQKKLNLDLVLKDIEKYCFSELSYEKIKNLEYITNYEKLVEVHKENEEGYDLLRKYPNEFKLKIFDYNASVKKAKIDSVLSEKELFHILRNIITYDRFSRRFENIKLQEHVNYPSLTKYVVKLDDFSDLERYLDRIIDEDGYIRPDASLELKNIKVNISKLKNKSDQILKNILRSNVKKLTEAIVTKRNDRDVILVKPEYKNDFGGIIHDESASGNTFYVEPKENVEINNEIGILKRKEREEILRILKEASEVIKEKADELINSLWNFSQIEFIFSKMNFCARNGFNKQSIVNSQELNLKKAYNPLIDKDVVVKNDVILDNKGNSLIITGPNTGGKTVILKTVGLCVYLSHLGFYIPALEESIVGFFEDVFVDVGDEQSIENNLSTFSSHMTNIIDILNKTNDKSIILLDELCSGTDPSEGAVLSIALLEKFKNLNATMLCTTHYPEIKNYCFESEYYKNSSMEFDFEKLKPTYRFIIGLPGKSNAINISAKLGLEQSIIDEASSLLEVNTKENNLFIDKLSESIREYDYKLEYINKSLDEIDEVKETLEYNLQKYEEYKESLYNDLSIELNKEIEEKKEEMLEIYKEFKDNTSLKQHELNELLHSMDKSKNKVKLQRKLESQPKFNNSEIQVGDDVLVLSYNQRATVLEISGNTLQIKMGAMKLNIKKKEVRKIESEPEIAKRYVSTSSVSSKKVGIDINVIGLNTEEAIREIENYMDKVILQGYDTFTIIHGLGSGILRKNIGEYLKNNRYVASYRTGGQNEGGMGATVVEMK</sequence>
<dbReference type="SUPFAM" id="SSF48334">
    <property type="entry name" value="DNA repair protein MutS, domain III"/>
    <property type="match status" value="1"/>
</dbReference>
<dbReference type="InterPro" id="IPR002625">
    <property type="entry name" value="Smr_dom"/>
</dbReference>
<dbReference type="Gene3D" id="3.40.50.300">
    <property type="entry name" value="P-loop containing nucleotide triphosphate hydrolases"/>
    <property type="match status" value="1"/>
</dbReference>
<evidence type="ECO:0000259" key="9">
    <source>
        <dbReference type="PROSITE" id="PS50828"/>
    </source>
</evidence>
<dbReference type="InterPro" id="IPR045076">
    <property type="entry name" value="MutS"/>
</dbReference>
<evidence type="ECO:0000256" key="6">
    <source>
        <dbReference type="ARBA" id="ARBA00023125"/>
    </source>
</evidence>
<dbReference type="SMART" id="SM00463">
    <property type="entry name" value="SMR"/>
    <property type="match status" value="1"/>
</dbReference>